<evidence type="ECO:0000256" key="2">
    <source>
        <dbReference type="SAM" id="Phobius"/>
    </source>
</evidence>
<dbReference type="WBParaSite" id="L893_g18830.t1">
    <property type="protein sequence ID" value="L893_g18830.t1"/>
    <property type="gene ID" value="L893_g18830"/>
</dbReference>
<feature type="signal peptide" evidence="3">
    <location>
        <begin position="1"/>
        <end position="19"/>
    </location>
</feature>
<keyword evidence="1" id="KW-1015">Disulfide bond</keyword>
<keyword evidence="2" id="KW-0812">Transmembrane</keyword>
<dbReference type="Proteomes" id="UP000095287">
    <property type="component" value="Unplaced"/>
</dbReference>
<keyword evidence="5" id="KW-1185">Reference proteome</keyword>
<dbReference type="InterPro" id="IPR000742">
    <property type="entry name" value="EGF"/>
</dbReference>
<keyword evidence="3" id="KW-0732">Signal</keyword>
<feature type="disulfide bond" evidence="1">
    <location>
        <begin position="40"/>
        <end position="49"/>
    </location>
</feature>
<dbReference type="AlphaFoldDB" id="A0A1I7YR11"/>
<dbReference type="SUPFAM" id="SSF57196">
    <property type="entry name" value="EGF/Laminin"/>
    <property type="match status" value="1"/>
</dbReference>
<keyword evidence="2" id="KW-1133">Transmembrane helix</keyword>
<dbReference type="PROSITE" id="PS00022">
    <property type="entry name" value="EGF_1"/>
    <property type="match status" value="1"/>
</dbReference>
<feature type="domain" description="EGF-like" evidence="4">
    <location>
        <begin position="13"/>
        <end position="50"/>
    </location>
</feature>
<keyword evidence="1" id="KW-0245">EGF-like domain</keyword>
<comment type="caution">
    <text evidence="1">Lacks conserved residue(s) required for the propagation of feature annotation.</text>
</comment>
<sequence>MIHLLVVSAVLMTSRLVDGLVCLNKGIPVLSEAAEIVCKCSLGYTGTFCEQRTFADYAISRYDRTSLTNLLLCAFFLLVLPSLISYACRSIYHFFMRFKPSETEHVESSVDSQSTPPPGYYEVTLEEQPPAYDTVVTSPKLGAVHIV</sequence>
<evidence type="ECO:0000256" key="1">
    <source>
        <dbReference type="PROSITE-ProRule" id="PRU00076"/>
    </source>
</evidence>
<feature type="chain" id="PRO_5009312512" evidence="3">
    <location>
        <begin position="20"/>
        <end position="147"/>
    </location>
</feature>
<dbReference type="PROSITE" id="PS01186">
    <property type="entry name" value="EGF_2"/>
    <property type="match status" value="1"/>
</dbReference>
<accession>A0A1I7YR11</accession>
<evidence type="ECO:0000256" key="3">
    <source>
        <dbReference type="SAM" id="SignalP"/>
    </source>
</evidence>
<keyword evidence="2" id="KW-0472">Membrane</keyword>
<evidence type="ECO:0000259" key="4">
    <source>
        <dbReference type="PROSITE" id="PS50026"/>
    </source>
</evidence>
<organism evidence="5 6">
    <name type="scientific">Steinernema glaseri</name>
    <dbReference type="NCBI Taxonomy" id="37863"/>
    <lineage>
        <taxon>Eukaryota</taxon>
        <taxon>Metazoa</taxon>
        <taxon>Ecdysozoa</taxon>
        <taxon>Nematoda</taxon>
        <taxon>Chromadorea</taxon>
        <taxon>Rhabditida</taxon>
        <taxon>Tylenchina</taxon>
        <taxon>Panagrolaimomorpha</taxon>
        <taxon>Strongyloidoidea</taxon>
        <taxon>Steinernematidae</taxon>
        <taxon>Steinernema</taxon>
    </lineage>
</organism>
<protein>
    <submittedName>
        <fullName evidence="6">EGF-like domain-containing protein</fullName>
    </submittedName>
</protein>
<evidence type="ECO:0000313" key="5">
    <source>
        <dbReference type="Proteomes" id="UP000095287"/>
    </source>
</evidence>
<dbReference type="PROSITE" id="PS50026">
    <property type="entry name" value="EGF_3"/>
    <property type="match status" value="1"/>
</dbReference>
<proteinExistence type="predicted"/>
<feature type="transmembrane region" description="Helical" evidence="2">
    <location>
        <begin position="67"/>
        <end position="88"/>
    </location>
</feature>
<reference evidence="6" key="1">
    <citation type="submission" date="2016-11" db="UniProtKB">
        <authorList>
            <consortium name="WormBaseParasite"/>
        </authorList>
    </citation>
    <scope>IDENTIFICATION</scope>
</reference>
<name>A0A1I7YR11_9BILA</name>
<dbReference type="Gene3D" id="2.10.25.10">
    <property type="entry name" value="Laminin"/>
    <property type="match status" value="1"/>
</dbReference>
<evidence type="ECO:0000313" key="6">
    <source>
        <dbReference type="WBParaSite" id="L893_g18830.t1"/>
    </source>
</evidence>